<feature type="compositionally biased region" description="Basic residues" evidence="1">
    <location>
        <begin position="58"/>
        <end position="68"/>
    </location>
</feature>
<gene>
    <name evidence="3" type="ORF">E1B28_004309</name>
</gene>
<dbReference type="SUPFAM" id="SSF52047">
    <property type="entry name" value="RNI-like"/>
    <property type="match status" value="1"/>
</dbReference>
<keyword evidence="4" id="KW-1185">Reference proteome</keyword>
<dbReference type="Pfam" id="PF23550">
    <property type="entry name" value="zf_Tbcl_Rhp7"/>
    <property type="match status" value="1"/>
</dbReference>
<dbReference type="GO" id="GO:0019005">
    <property type="term" value="C:SCF ubiquitin ligase complex"/>
    <property type="evidence" value="ECO:0007669"/>
    <property type="project" value="TreeGrafter"/>
</dbReference>
<dbReference type="InterPro" id="IPR056451">
    <property type="entry name" value="Znf_Tbcl_Rhp7"/>
</dbReference>
<accession>A0A9P7UY91</accession>
<dbReference type="RefSeq" id="XP_043013374.1">
    <property type="nucleotide sequence ID" value="XM_043148772.1"/>
</dbReference>
<dbReference type="PANTHER" id="PTHR13318">
    <property type="entry name" value="PARTNER OF PAIRED, ISOFORM B-RELATED"/>
    <property type="match status" value="1"/>
</dbReference>
<feature type="compositionally biased region" description="Polar residues" evidence="1">
    <location>
        <begin position="24"/>
        <end position="46"/>
    </location>
</feature>
<feature type="domain" description="DNA repair protein rhp7 treble clef" evidence="2">
    <location>
        <begin position="145"/>
        <end position="183"/>
    </location>
</feature>
<sequence length="593" mass="65141">MSHNNVRGPTSALTEFLRASGITPSTVARRATQNQSVPGPSNTSGEPPSVDETSITRRTSKRGRRARSGRAGGYASDELDELESPPKKSKIVESQGKGKGNSIKRKKKATKKGDDDEYEDEDEDAYNALSKSMWANPGPYSKPAIGSFEQCAKCEKQFTVTRYTIVTADGTGSLCHPCAKSSGTDPFKKSAVRKRKQPTEKRKVVYFEEKRFPSLVSVCIDIISEYIDDIEAFGDVGAMNTEAISKAIAKNRRLTPDNAHLFYGAHHTLLTFYDATKLSTPSLITLAQLNPNLTSLRLDLCGQISDDVMDSWKTTLPNVTSLELLGPYLVRAPAWIAFFENHKPLESFLITQSPRFNLECMKALVASSATTLRRLGLREIGHMCDEFLEHIGSCKSLLHLDVSEPTNSCTDIAVNTLLSNIGPTLTKLNLSNHSLLTDAVLEFGVAESTHQLSDLVLRALPLLTDEGVSKFFSGWSNHPLSYVNFSRNPDLLSSSLSSLLHHSRSHLQVLDINGLKDVELSALKMIANCPELTSIDLGWCRAVDDFVLKQILEGCTKLTEVKVWGCNKVEGKWISAGIRTSARIVGIEGHTTH</sequence>
<dbReference type="SMART" id="SM00367">
    <property type="entry name" value="LRR_CC"/>
    <property type="match status" value="4"/>
</dbReference>
<dbReference type="GO" id="GO:0031146">
    <property type="term" value="P:SCF-dependent proteasomal ubiquitin-dependent protein catabolic process"/>
    <property type="evidence" value="ECO:0007669"/>
    <property type="project" value="TreeGrafter"/>
</dbReference>
<dbReference type="Gene3D" id="3.80.10.10">
    <property type="entry name" value="Ribonuclease Inhibitor"/>
    <property type="match status" value="2"/>
</dbReference>
<proteinExistence type="predicted"/>
<dbReference type="GeneID" id="66073385"/>
<dbReference type="Proteomes" id="UP001049176">
    <property type="component" value="Chromosome 2"/>
</dbReference>
<reference evidence="3" key="1">
    <citation type="journal article" date="2021" name="Genome Biol. Evol.">
        <title>The assembled and annotated genome of the fairy-ring fungus Marasmius oreades.</title>
        <authorList>
            <person name="Hiltunen M."/>
            <person name="Ament-Velasquez S.L."/>
            <person name="Johannesson H."/>
        </authorList>
    </citation>
    <scope>NUCLEOTIDE SEQUENCE</scope>
    <source>
        <strain evidence="3">03SP1</strain>
    </source>
</reference>
<dbReference type="KEGG" id="more:E1B28_004309"/>
<dbReference type="InterPro" id="IPR032675">
    <property type="entry name" value="LRR_dom_sf"/>
</dbReference>
<organism evidence="3 4">
    <name type="scientific">Marasmius oreades</name>
    <name type="common">fairy-ring Marasmius</name>
    <dbReference type="NCBI Taxonomy" id="181124"/>
    <lineage>
        <taxon>Eukaryota</taxon>
        <taxon>Fungi</taxon>
        <taxon>Dikarya</taxon>
        <taxon>Basidiomycota</taxon>
        <taxon>Agaricomycotina</taxon>
        <taxon>Agaricomycetes</taxon>
        <taxon>Agaricomycetidae</taxon>
        <taxon>Agaricales</taxon>
        <taxon>Marasmiineae</taxon>
        <taxon>Marasmiaceae</taxon>
        <taxon>Marasmius</taxon>
    </lineage>
</organism>
<dbReference type="OrthoDB" id="421226at2759"/>
<evidence type="ECO:0000313" key="4">
    <source>
        <dbReference type="Proteomes" id="UP001049176"/>
    </source>
</evidence>
<evidence type="ECO:0000256" key="1">
    <source>
        <dbReference type="SAM" id="MobiDB-lite"/>
    </source>
</evidence>
<dbReference type="InterPro" id="IPR006553">
    <property type="entry name" value="Leu-rich_rpt_Cys-con_subtyp"/>
</dbReference>
<protein>
    <recommendedName>
        <fullName evidence="2">DNA repair protein rhp7 treble clef domain-containing protein</fullName>
    </recommendedName>
</protein>
<evidence type="ECO:0000259" key="2">
    <source>
        <dbReference type="Pfam" id="PF23550"/>
    </source>
</evidence>
<comment type="caution">
    <text evidence="3">The sequence shown here is derived from an EMBL/GenBank/DDBJ whole genome shotgun (WGS) entry which is preliminary data.</text>
</comment>
<name>A0A9P7UY91_9AGAR</name>
<feature type="region of interest" description="Disordered" evidence="1">
    <location>
        <begin position="24"/>
        <end position="123"/>
    </location>
</feature>
<dbReference type="AlphaFoldDB" id="A0A9P7UY91"/>
<dbReference type="PANTHER" id="PTHR13318:SF178">
    <property type="entry name" value="OS02G0200900 PROTEIN"/>
    <property type="match status" value="1"/>
</dbReference>
<dbReference type="EMBL" id="CM032182">
    <property type="protein sequence ID" value="KAG7096904.1"/>
    <property type="molecule type" value="Genomic_DNA"/>
</dbReference>
<evidence type="ECO:0000313" key="3">
    <source>
        <dbReference type="EMBL" id="KAG7096904.1"/>
    </source>
</evidence>